<evidence type="ECO:0000313" key="1">
    <source>
        <dbReference type="EMBL" id="KAH3855414.1"/>
    </source>
</evidence>
<organism evidence="1 2">
    <name type="scientific">Dreissena polymorpha</name>
    <name type="common">Zebra mussel</name>
    <name type="synonym">Mytilus polymorpha</name>
    <dbReference type="NCBI Taxonomy" id="45954"/>
    <lineage>
        <taxon>Eukaryota</taxon>
        <taxon>Metazoa</taxon>
        <taxon>Spiralia</taxon>
        <taxon>Lophotrochozoa</taxon>
        <taxon>Mollusca</taxon>
        <taxon>Bivalvia</taxon>
        <taxon>Autobranchia</taxon>
        <taxon>Heteroconchia</taxon>
        <taxon>Euheterodonta</taxon>
        <taxon>Imparidentia</taxon>
        <taxon>Neoheterodontei</taxon>
        <taxon>Myida</taxon>
        <taxon>Dreissenoidea</taxon>
        <taxon>Dreissenidae</taxon>
        <taxon>Dreissena</taxon>
    </lineage>
</organism>
<gene>
    <name evidence="1" type="ORF">DPMN_097981</name>
</gene>
<reference evidence="1" key="2">
    <citation type="submission" date="2020-11" db="EMBL/GenBank/DDBJ databases">
        <authorList>
            <person name="McCartney M.A."/>
            <person name="Auch B."/>
            <person name="Kono T."/>
            <person name="Mallez S."/>
            <person name="Becker A."/>
            <person name="Gohl D.M."/>
            <person name="Silverstein K.A.T."/>
            <person name="Koren S."/>
            <person name="Bechman K.B."/>
            <person name="Herman A."/>
            <person name="Abrahante J.E."/>
            <person name="Garbe J."/>
        </authorList>
    </citation>
    <scope>NUCLEOTIDE SEQUENCE</scope>
    <source>
        <strain evidence="1">Duluth1</strain>
        <tissue evidence="1">Whole animal</tissue>
    </source>
</reference>
<name>A0A9D4LCQ2_DREPO</name>
<evidence type="ECO:0000313" key="2">
    <source>
        <dbReference type="Proteomes" id="UP000828390"/>
    </source>
</evidence>
<protein>
    <submittedName>
        <fullName evidence="1">Uncharacterized protein</fullName>
    </submittedName>
</protein>
<dbReference type="AlphaFoldDB" id="A0A9D4LCQ2"/>
<comment type="caution">
    <text evidence="1">The sequence shown here is derived from an EMBL/GenBank/DDBJ whole genome shotgun (WGS) entry which is preliminary data.</text>
</comment>
<accession>A0A9D4LCQ2</accession>
<dbReference type="EMBL" id="JAIWYP010000003">
    <property type="protein sequence ID" value="KAH3855414.1"/>
    <property type="molecule type" value="Genomic_DNA"/>
</dbReference>
<keyword evidence="2" id="KW-1185">Reference proteome</keyword>
<proteinExistence type="predicted"/>
<dbReference type="Proteomes" id="UP000828390">
    <property type="component" value="Unassembled WGS sequence"/>
</dbReference>
<reference evidence="1" key="1">
    <citation type="journal article" date="2019" name="bioRxiv">
        <title>The Genome of the Zebra Mussel, Dreissena polymorpha: A Resource for Invasive Species Research.</title>
        <authorList>
            <person name="McCartney M.A."/>
            <person name="Auch B."/>
            <person name="Kono T."/>
            <person name="Mallez S."/>
            <person name="Zhang Y."/>
            <person name="Obille A."/>
            <person name="Becker A."/>
            <person name="Abrahante J.E."/>
            <person name="Garbe J."/>
            <person name="Badalamenti J.P."/>
            <person name="Herman A."/>
            <person name="Mangelson H."/>
            <person name="Liachko I."/>
            <person name="Sullivan S."/>
            <person name="Sone E.D."/>
            <person name="Koren S."/>
            <person name="Silverstein K.A.T."/>
            <person name="Beckman K.B."/>
            <person name="Gohl D.M."/>
        </authorList>
    </citation>
    <scope>NUCLEOTIDE SEQUENCE</scope>
    <source>
        <strain evidence="1">Duluth1</strain>
        <tissue evidence="1">Whole animal</tissue>
    </source>
</reference>
<sequence>MVMMGRKTADIVSGGVGIMAPICRKTTVLMTGGVGIVIVMCMKTTDKVTGWSGIMTPLGIGEDGRGEEQDVEEAVVVGTTKVKTETIISLKPGFGMSVDGITTQILTILTYAIHVLLRKILHICYLCKLENND</sequence>